<name>A0AAU8DUL4_9ACTN</name>
<dbReference type="InterPro" id="IPR000415">
    <property type="entry name" value="Nitroreductase-like"/>
</dbReference>
<dbReference type="NCBIfam" id="NF047509">
    <property type="entry name" value="Rv3131_FMN_oxido"/>
    <property type="match status" value="1"/>
</dbReference>
<dbReference type="PANTHER" id="PTHR23026:SF123">
    <property type="entry name" value="NAD(P)H NITROREDUCTASE RV3131-RELATED"/>
    <property type="match status" value="1"/>
</dbReference>
<dbReference type="PANTHER" id="PTHR23026">
    <property type="entry name" value="NADPH NITROREDUCTASE"/>
    <property type="match status" value="1"/>
</dbReference>
<dbReference type="RefSeq" id="WP_353651330.1">
    <property type="nucleotide sequence ID" value="NZ_CP159218.1"/>
</dbReference>
<sequence length="337" mass="36283">MNADPLPSGAVGRLDRDQVVQVLRAAVAAPSLHNSQPWRFGTTASSFEVFADPERGPRICDPDDRAVYLACGAALLNLRLMVSNLGVHPDVRLFPDAADPSHVASVSCRQPAHVDPMTRRLVAAIALRHTYRRPMLDSRVPDLLRAALRDAAREEHAWLVGFPEEQLSQLRTLVGEAHRLQHADPAFVQEWRSWTGRPAGSPDGVPATAAGPLPEQQDVWVLRDFSGGNGVVRAPGRDFESDPYLLCVATFVEGPHAQVQAGAALQRVLLRAAADGVTASFLSQLIEVPSTCRELRRLIGGALRPQVVLRLGYGGQTPATARRPVADVVDFGGPAAG</sequence>
<dbReference type="AlphaFoldDB" id="A0AAU8DUL4"/>
<proteinExistence type="predicted"/>
<reference evidence="1" key="1">
    <citation type="submission" date="2024-05" db="EMBL/GenBank/DDBJ databases">
        <authorList>
            <person name="Cai S.Y."/>
            <person name="Jin L.M."/>
            <person name="Li H.R."/>
        </authorList>
    </citation>
    <scope>NUCLEOTIDE SEQUENCE</scope>
    <source>
        <strain evidence="1">A5-74</strain>
    </source>
</reference>
<organism evidence="1">
    <name type="scientific">Nakamurella sp. A5-74</name>
    <dbReference type="NCBI Taxonomy" id="3158264"/>
    <lineage>
        <taxon>Bacteria</taxon>
        <taxon>Bacillati</taxon>
        <taxon>Actinomycetota</taxon>
        <taxon>Actinomycetes</taxon>
        <taxon>Nakamurellales</taxon>
        <taxon>Nakamurellaceae</taxon>
        <taxon>Nakamurella</taxon>
    </lineage>
</organism>
<dbReference type="InterPro" id="IPR050627">
    <property type="entry name" value="Nitroreductase/BluB"/>
</dbReference>
<accession>A0AAU8DUL4</accession>
<dbReference type="GO" id="GO:0016491">
    <property type="term" value="F:oxidoreductase activity"/>
    <property type="evidence" value="ECO:0007669"/>
    <property type="project" value="InterPro"/>
</dbReference>
<dbReference type="EMBL" id="CP159218">
    <property type="protein sequence ID" value="XCG65725.1"/>
    <property type="molecule type" value="Genomic_DNA"/>
</dbReference>
<gene>
    <name evidence="1" type="ORF">ABLG96_10835</name>
</gene>
<evidence type="ECO:0000313" key="1">
    <source>
        <dbReference type="EMBL" id="XCG65725.1"/>
    </source>
</evidence>
<dbReference type="SUPFAM" id="SSF55469">
    <property type="entry name" value="FMN-dependent nitroreductase-like"/>
    <property type="match status" value="1"/>
</dbReference>
<dbReference type="Gene3D" id="3.40.109.10">
    <property type="entry name" value="NADH Oxidase"/>
    <property type="match status" value="1"/>
</dbReference>
<protein>
    <submittedName>
        <fullName evidence="1">Nitroreductase</fullName>
    </submittedName>
</protein>